<accession>A0A481ZD96</accession>
<protein>
    <recommendedName>
        <fullName evidence="2">Ankyrin repeat protein</fullName>
    </recommendedName>
</protein>
<name>A0A481ZD96_9VIRU</name>
<proteinExistence type="predicted"/>
<gene>
    <name evidence="1" type="ORF">LCPAC406_02080</name>
</gene>
<reference evidence="1" key="1">
    <citation type="journal article" date="2019" name="MBio">
        <title>Virus Genomes from Deep Sea Sediments Expand the Ocean Megavirome and Support Independent Origins of Viral Gigantism.</title>
        <authorList>
            <person name="Backstrom D."/>
            <person name="Yutin N."/>
            <person name="Jorgensen S.L."/>
            <person name="Dharamshi J."/>
            <person name="Homa F."/>
            <person name="Zaremba-Niedwiedzka K."/>
            <person name="Spang A."/>
            <person name="Wolf Y.I."/>
            <person name="Koonin E.V."/>
            <person name="Ettema T.J."/>
        </authorList>
    </citation>
    <scope>NUCLEOTIDE SEQUENCE</scope>
</reference>
<evidence type="ECO:0000313" key="1">
    <source>
        <dbReference type="EMBL" id="QBK93894.1"/>
    </source>
</evidence>
<organism evidence="1">
    <name type="scientific">Pithovirus LCPAC406</name>
    <dbReference type="NCBI Taxonomy" id="2506599"/>
    <lineage>
        <taxon>Viruses</taxon>
        <taxon>Pithoviruses</taxon>
    </lineage>
</organism>
<dbReference type="EMBL" id="MK500607">
    <property type="protein sequence ID" value="QBK93894.1"/>
    <property type="molecule type" value="Genomic_DNA"/>
</dbReference>
<sequence length="475" mass="54853">MNAVKFSLNGEVFTVELSYLPKNSILRAMYEGDRKAEIYSLSNAKFSRENVLLIIAIITKNVRRDKLKSNDVDWKGLKLLVNYLCLDSHIDYIYPLFLTKEDRIDWYKSCESRSCFNKDDQLLEVDCKHMLEVRESDYDIVGKSTLNNSEERVSNEPDTSLELISHIPGLFVAGGYALSKFSDYKIKYLDVDIFAYGPNSLEHIIEASKILLDINSEEKRYSTNVPVRSEYSISIPIKRIKFQFILIESRTPHEILNRFDLDSSCIGFMIDPDSSSYTNFLCLPRFGRAFETMTNTIDPTRQSPTYIRRLIKYFDRGFEIAIPGFDKNKMTIPGNVLIAMCESSSETVRNETVRELKLKGLTALIVSSILKRNISVSVTESDYMCIASENIYDVLEKLIEKYKPSKHINEKIPFVIGDILNQDTFSFKLSHSDEVVYTYETTIPEIKLMENNCHNEMSGSIHQNKDSFYDDYYKI</sequence>
<evidence type="ECO:0008006" key="2">
    <source>
        <dbReference type="Google" id="ProtNLM"/>
    </source>
</evidence>